<feature type="chain" id="PRO_5012689806" description="Lipoprotein" evidence="1">
    <location>
        <begin position="18"/>
        <end position="169"/>
    </location>
</feature>
<accession>A0A1Y6MAK6</accession>
<dbReference type="PROSITE" id="PS51257">
    <property type="entry name" value="PROKAR_LIPOPROTEIN"/>
    <property type="match status" value="1"/>
</dbReference>
<dbReference type="AlphaFoldDB" id="A0A1Y6MAK6"/>
<keyword evidence="1" id="KW-0732">Signal</keyword>
<protein>
    <recommendedName>
        <fullName evidence="4">Lipoprotein</fullName>
    </recommendedName>
</protein>
<reference evidence="3" key="1">
    <citation type="submission" date="2017-06" db="EMBL/GenBank/DDBJ databases">
        <authorList>
            <person name="Rodrigo-Torres L."/>
            <person name="Arahal R.D."/>
            <person name="Lucena T."/>
        </authorList>
    </citation>
    <scope>NUCLEOTIDE SEQUENCE [LARGE SCALE GENOMIC DNA]</scope>
    <source>
        <strain evidence="3">CECT 9190</strain>
    </source>
</reference>
<evidence type="ECO:0000313" key="3">
    <source>
        <dbReference type="Proteomes" id="UP000195963"/>
    </source>
</evidence>
<evidence type="ECO:0000256" key="1">
    <source>
        <dbReference type="SAM" id="SignalP"/>
    </source>
</evidence>
<gene>
    <name evidence="2" type="ORF">PMAL9190_01072</name>
</gene>
<dbReference type="RefSeq" id="WP_087844249.1">
    <property type="nucleotide sequence ID" value="NZ_FYAK01000002.1"/>
</dbReference>
<sequence length="169" mass="18317">MKKFVLAAAIASTLFLAGCSDKVDESTLTNVVQTSQYEQPNLGITAQTTPFAVKNLKITKVLLDTKTDYKAEVSYDLVANKSLDEFKSAMKEVTAKSQAPATDTDTDTTADAKKDDMSSALHTLKNNLAAEVMVVAFGAKYGDFKAGQIVDTVHETVSLKKVNDQWVKD</sequence>
<feature type="signal peptide" evidence="1">
    <location>
        <begin position="1"/>
        <end position="17"/>
    </location>
</feature>
<keyword evidence="3" id="KW-1185">Reference proteome</keyword>
<name>A0A1Y6MAK6_9GAMM</name>
<proteinExistence type="predicted"/>
<dbReference type="EMBL" id="FYAK01000002">
    <property type="protein sequence ID" value="SMY33613.1"/>
    <property type="molecule type" value="Genomic_DNA"/>
</dbReference>
<evidence type="ECO:0000313" key="2">
    <source>
        <dbReference type="EMBL" id="SMY33613.1"/>
    </source>
</evidence>
<organism evidence="2 3">
    <name type="scientific">Photobacterium malacitanum</name>
    <dbReference type="NCBI Taxonomy" id="2204294"/>
    <lineage>
        <taxon>Bacteria</taxon>
        <taxon>Pseudomonadati</taxon>
        <taxon>Pseudomonadota</taxon>
        <taxon>Gammaproteobacteria</taxon>
        <taxon>Vibrionales</taxon>
        <taxon>Vibrionaceae</taxon>
        <taxon>Photobacterium</taxon>
    </lineage>
</organism>
<evidence type="ECO:0008006" key="4">
    <source>
        <dbReference type="Google" id="ProtNLM"/>
    </source>
</evidence>
<dbReference type="Proteomes" id="UP000195963">
    <property type="component" value="Unassembled WGS sequence"/>
</dbReference>